<keyword evidence="4 5" id="KW-0472">Membrane</keyword>
<feature type="transmembrane region" description="Helical" evidence="5">
    <location>
        <begin position="121"/>
        <end position="145"/>
    </location>
</feature>
<organism evidence="6 7">
    <name type="scientific">Cytospora mali</name>
    <name type="common">Apple Valsa canker fungus</name>
    <name type="synonym">Valsa mali</name>
    <dbReference type="NCBI Taxonomy" id="578113"/>
    <lineage>
        <taxon>Eukaryota</taxon>
        <taxon>Fungi</taxon>
        <taxon>Dikarya</taxon>
        <taxon>Ascomycota</taxon>
        <taxon>Pezizomycotina</taxon>
        <taxon>Sordariomycetes</taxon>
        <taxon>Sordariomycetidae</taxon>
        <taxon>Diaporthales</taxon>
        <taxon>Cytosporaceae</taxon>
        <taxon>Cytospora</taxon>
    </lineage>
</organism>
<dbReference type="Pfam" id="PF04479">
    <property type="entry name" value="RTA1"/>
    <property type="match status" value="1"/>
</dbReference>
<proteinExistence type="predicted"/>
<dbReference type="OrthoDB" id="3358017at2759"/>
<keyword evidence="7" id="KW-1185">Reference proteome</keyword>
<comment type="subcellular location">
    <subcellularLocation>
        <location evidence="1">Membrane</location>
        <topology evidence="1">Multi-pass membrane protein</topology>
    </subcellularLocation>
</comment>
<feature type="transmembrane region" description="Helical" evidence="5">
    <location>
        <begin position="151"/>
        <end position="182"/>
    </location>
</feature>
<evidence type="ECO:0000313" key="6">
    <source>
        <dbReference type="EMBL" id="KUI69199.1"/>
    </source>
</evidence>
<feature type="transmembrane region" description="Helical" evidence="5">
    <location>
        <begin position="80"/>
        <end position="101"/>
    </location>
</feature>
<dbReference type="GO" id="GO:0016020">
    <property type="term" value="C:membrane"/>
    <property type="evidence" value="ECO:0007669"/>
    <property type="project" value="UniProtKB-SubCell"/>
</dbReference>
<dbReference type="InterPro" id="IPR007568">
    <property type="entry name" value="RTA1"/>
</dbReference>
<dbReference type="PANTHER" id="PTHR31465:SF1">
    <property type="entry name" value="PROTEIN RTA1-RELATED"/>
    <property type="match status" value="1"/>
</dbReference>
<reference evidence="6" key="1">
    <citation type="submission" date="2014-12" db="EMBL/GenBank/DDBJ databases">
        <title>Genome Sequence of Valsa Canker Pathogens Uncovers a Specific Adaption of Colonization on Woody Bark.</title>
        <authorList>
            <person name="Yin Z."/>
            <person name="Liu H."/>
            <person name="Gao X."/>
            <person name="Li Z."/>
            <person name="Song N."/>
            <person name="Ke X."/>
            <person name="Dai Q."/>
            <person name="Wu Y."/>
            <person name="Sun Y."/>
            <person name="Xu J.-R."/>
            <person name="Kang Z.K."/>
            <person name="Wang L."/>
            <person name="Huang L."/>
        </authorList>
    </citation>
    <scope>NUCLEOTIDE SEQUENCE [LARGE SCALE GENOMIC DNA]</scope>
    <source>
        <strain evidence="6">03-8</strain>
    </source>
</reference>
<gene>
    <name evidence="6" type="ORF">VM1G_05008</name>
</gene>
<keyword evidence="2 5" id="KW-0812">Transmembrane</keyword>
<keyword evidence="3 5" id="KW-1133">Transmembrane helix</keyword>
<protein>
    <submittedName>
        <fullName evidence="6">Protein RTM1</fullName>
    </submittedName>
</protein>
<evidence type="ECO:0000256" key="3">
    <source>
        <dbReference type="ARBA" id="ARBA00022989"/>
    </source>
</evidence>
<accession>A0A194VYA4</accession>
<evidence type="ECO:0000256" key="5">
    <source>
        <dbReference type="SAM" id="Phobius"/>
    </source>
</evidence>
<evidence type="ECO:0000256" key="2">
    <source>
        <dbReference type="ARBA" id="ARBA00022692"/>
    </source>
</evidence>
<evidence type="ECO:0000256" key="1">
    <source>
        <dbReference type="ARBA" id="ARBA00004141"/>
    </source>
</evidence>
<dbReference type="SMR" id="A0A194VYA4"/>
<feature type="transmembrane region" description="Helical" evidence="5">
    <location>
        <begin position="20"/>
        <end position="39"/>
    </location>
</feature>
<evidence type="ECO:0000256" key="4">
    <source>
        <dbReference type="ARBA" id="ARBA00023136"/>
    </source>
</evidence>
<dbReference type="AlphaFoldDB" id="A0A194VYA4"/>
<feature type="transmembrane region" description="Helical" evidence="5">
    <location>
        <begin position="46"/>
        <end position="68"/>
    </location>
</feature>
<feature type="transmembrane region" description="Helical" evidence="5">
    <location>
        <begin position="203"/>
        <end position="223"/>
    </location>
</feature>
<dbReference type="PANTHER" id="PTHR31465">
    <property type="entry name" value="PROTEIN RTA1-RELATED"/>
    <property type="match status" value="1"/>
</dbReference>
<name>A0A194VYA4_CYTMA</name>
<dbReference type="Proteomes" id="UP000078559">
    <property type="component" value="Chromosome 5"/>
</dbReference>
<feature type="transmembrane region" description="Helical" evidence="5">
    <location>
        <begin position="243"/>
        <end position="262"/>
    </location>
</feature>
<evidence type="ECO:0000313" key="7">
    <source>
        <dbReference type="Proteomes" id="UP000078559"/>
    </source>
</evidence>
<sequence>MSQILPYKDDYYLWNYVPSIPGSVVFIVLFGIAMVATGWRCFRYRAWFHIPLVLGCEAEVIGYIAYILAHNNTNKLSPYLMQSVCLLVAPPLISATLYMMLARLTRALPSGEECSLVRTKWLTKGFILLDVEAFVIVAAGGGMMISPKRKAMGQIVIISGLIMQIVCFVSFVIACAIFHVRYARLSGGGSDRARRANDSGIPWRKLLYMLYATSFIISVRSVYRTAEFIQGHEGYNLTHQWTLFVFDAALMFLSVVVFYVMYHPKDMSKGYQDVCVEGGTVNSMEMAPTTIEEVPLRHK</sequence>
<dbReference type="EMBL" id="CM003102">
    <property type="protein sequence ID" value="KUI69199.1"/>
    <property type="molecule type" value="Genomic_DNA"/>
</dbReference>